<dbReference type="AlphaFoldDB" id="X1FGR4"/>
<gene>
    <name evidence="1" type="ORF">S03H2_21667</name>
</gene>
<proteinExistence type="predicted"/>
<reference evidence="1" key="1">
    <citation type="journal article" date="2014" name="Front. Microbiol.">
        <title>High frequency of phylogenetically diverse reductive dehalogenase-homologous genes in deep subseafloor sedimentary metagenomes.</title>
        <authorList>
            <person name="Kawai M."/>
            <person name="Futagami T."/>
            <person name="Toyoda A."/>
            <person name="Takaki Y."/>
            <person name="Nishi S."/>
            <person name="Hori S."/>
            <person name="Arai W."/>
            <person name="Tsubouchi T."/>
            <person name="Morono Y."/>
            <person name="Uchiyama I."/>
            <person name="Ito T."/>
            <person name="Fujiyama A."/>
            <person name="Inagaki F."/>
            <person name="Takami H."/>
        </authorList>
    </citation>
    <scope>NUCLEOTIDE SEQUENCE</scope>
    <source>
        <strain evidence="1">Expedition CK06-06</strain>
    </source>
</reference>
<accession>X1FGR4</accession>
<feature type="non-terminal residue" evidence="1">
    <location>
        <position position="35"/>
    </location>
</feature>
<dbReference type="EMBL" id="BARU01011563">
    <property type="protein sequence ID" value="GAH31725.1"/>
    <property type="molecule type" value="Genomic_DNA"/>
</dbReference>
<name>X1FGR4_9ZZZZ</name>
<organism evidence="1">
    <name type="scientific">marine sediment metagenome</name>
    <dbReference type="NCBI Taxonomy" id="412755"/>
    <lineage>
        <taxon>unclassified sequences</taxon>
        <taxon>metagenomes</taxon>
        <taxon>ecological metagenomes</taxon>
    </lineage>
</organism>
<evidence type="ECO:0000313" key="1">
    <source>
        <dbReference type="EMBL" id="GAH31725.1"/>
    </source>
</evidence>
<protein>
    <submittedName>
        <fullName evidence="1">Uncharacterized protein</fullName>
    </submittedName>
</protein>
<comment type="caution">
    <text evidence="1">The sequence shown here is derived from an EMBL/GenBank/DDBJ whole genome shotgun (WGS) entry which is preliminary data.</text>
</comment>
<sequence length="35" mass="3842">MPTQDDYETARALALDTLSKLDIERCCTNAGLSPE</sequence>